<dbReference type="InterPro" id="IPR000462">
    <property type="entry name" value="CDP-OH_P_trans"/>
</dbReference>
<dbReference type="InterPro" id="IPR048254">
    <property type="entry name" value="CDP_ALCOHOL_P_TRANSF_CS"/>
</dbReference>
<dbReference type="PANTHER" id="PTHR14269">
    <property type="entry name" value="CDP-DIACYLGLYCEROL--GLYCEROL-3-PHOSPHATE 3-PHOSPHATIDYLTRANSFERASE-RELATED"/>
    <property type="match status" value="1"/>
</dbReference>
<feature type="transmembrane region" description="Helical" evidence="13">
    <location>
        <begin position="139"/>
        <end position="160"/>
    </location>
</feature>
<dbReference type="Proteomes" id="UP001195571">
    <property type="component" value="Unassembled WGS sequence"/>
</dbReference>
<dbReference type="NCBIfam" id="TIGR00560">
    <property type="entry name" value="pgsA"/>
    <property type="match status" value="1"/>
</dbReference>
<keyword evidence="7" id="KW-0443">Lipid metabolism</keyword>
<accession>A0ABS5CYN0</accession>
<evidence type="ECO:0000256" key="11">
    <source>
        <dbReference type="NCBIfam" id="TIGR00560"/>
    </source>
</evidence>
<comment type="similarity">
    <text evidence="2 12">Belongs to the CDP-alcohol phosphatidyltransferase class-I family.</text>
</comment>
<feature type="transmembrane region" description="Helical" evidence="13">
    <location>
        <begin position="29"/>
        <end position="50"/>
    </location>
</feature>
<feature type="transmembrane region" description="Helical" evidence="13">
    <location>
        <begin position="5"/>
        <end position="23"/>
    </location>
</feature>
<dbReference type="InterPro" id="IPR043130">
    <property type="entry name" value="CDP-OH_PTrfase_TM_dom"/>
</dbReference>
<dbReference type="Pfam" id="PF01066">
    <property type="entry name" value="CDP-OH_P_transf"/>
    <property type="match status" value="1"/>
</dbReference>
<comment type="caution">
    <text evidence="14">The sequence shown here is derived from an EMBL/GenBank/DDBJ whole genome shotgun (WGS) entry which is preliminary data.</text>
</comment>
<keyword evidence="4 12" id="KW-0808">Transferase</keyword>
<evidence type="ECO:0000256" key="7">
    <source>
        <dbReference type="ARBA" id="ARBA00023098"/>
    </source>
</evidence>
<dbReference type="EC" id="2.7.8.5" evidence="11"/>
<feature type="transmembrane region" description="Helical" evidence="13">
    <location>
        <begin position="71"/>
        <end position="87"/>
    </location>
</feature>
<dbReference type="EMBL" id="JACAOD020000010">
    <property type="protein sequence ID" value="MBP5836079.1"/>
    <property type="molecule type" value="Genomic_DNA"/>
</dbReference>
<keyword evidence="9" id="KW-0594">Phospholipid biosynthesis</keyword>
<dbReference type="PANTHER" id="PTHR14269:SF62">
    <property type="entry name" value="CDP-DIACYLGLYCEROL--GLYCEROL-3-PHOSPHATE 3-PHOSPHATIDYLTRANSFERASE 1, CHLOROPLASTIC"/>
    <property type="match status" value="1"/>
</dbReference>
<dbReference type="InterPro" id="IPR050324">
    <property type="entry name" value="CDP-alcohol_PTase-I"/>
</dbReference>
<keyword evidence="5 13" id="KW-0812">Transmembrane</keyword>
<sequence>MFPLLANLITVFRISLIFCLLPLMTERQYLWKFVLIFQIIFLAATITDYLDGYIARKYKQQTVFGKFFDPIADKLLVIAALFYLGNFRTISSNPSMPPLFVIPFEVFPVILMIIVIREFLVTGVRLLASDKGIVVSASFWGKAKTLFTFLAIFLLFFGLYCNPNLKNSFPKIFLLFVFFNTIGDIFLILAILLTIISGIDYFCKNYHIIVKNFSPQNNTNTNS</sequence>
<feature type="transmembrane region" description="Helical" evidence="13">
    <location>
        <begin position="107"/>
        <end position="127"/>
    </location>
</feature>
<evidence type="ECO:0000256" key="9">
    <source>
        <dbReference type="ARBA" id="ARBA00023209"/>
    </source>
</evidence>
<keyword evidence="15" id="KW-1185">Reference proteome</keyword>
<evidence type="ECO:0000256" key="13">
    <source>
        <dbReference type="SAM" id="Phobius"/>
    </source>
</evidence>
<dbReference type="Gene3D" id="1.20.120.1760">
    <property type="match status" value="1"/>
</dbReference>
<dbReference type="PIRSF" id="PIRSF000847">
    <property type="entry name" value="Phos_ph_gly_syn"/>
    <property type="match status" value="1"/>
</dbReference>
<keyword evidence="3" id="KW-0444">Lipid biosynthesis</keyword>
<dbReference type="GO" id="GO:0008444">
    <property type="term" value="F:CDP-diacylglycerol-glycerol-3-phosphate 3-phosphatidyltransferase activity"/>
    <property type="evidence" value="ECO:0007669"/>
    <property type="project" value="UniProtKB-EC"/>
</dbReference>
<comment type="subcellular location">
    <subcellularLocation>
        <location evidence="1">Membrane</location>
        <topology evidence="1">Multi-pass membrane protein</topology>
    </subcellularLocation>
</comment>
<evidence type="ECO:0000256" key="8">
    <source>
        <dbReference type="ARBA" id="ARBA00023136"/>
    </source>
</evidence>
<evidence type="ECO:0000256" key="1">
    <source>
        <dbReference type="ARBA" id="ARBA00004141"/>
    </source>
</evidence>
<proteinExistence type="inferred from homology"/>
<evidence type="ECO:0000313" key="14">
    <source>
        <dbReference type="EMBL" id="MBP5836079.1"/>
    </source>
</evidence>
<dbReference type="PROSITE" id="PS00379">
    <property type="entry name" value="CDP_ALCOHOL_P_TRANSF"/>
    <property type="match status" value="1"/>
</dbReference>
<name>A0ABS5CYN0_9MOLU</name>
<evidence type="ECO:0000313" key="15">
    <source>
        <dbReference type="Proteomes" id="UP001195571"/>
    </source>
</evidence>
<gene>
    <name evidence="14" type="primary">pgsA</name>
    <name evidence="14" type="ORF">CHTY_002455</name>
</gene>
<evidence type="ECO:0000256" key="3">
    <source>
        <dbReference type="ARBA" id="ARBA00022516"/>
    </source>
</evidence>
<keyword evidence="6 13" id="KW-1133">Transmembrane helix</keyword>
<evidence type="ECO:0000256" key="6">
    <source>
        <dbReference type="ARBA" id="ARBA00022989"/>
    </source>
</evidence>
<keyword evidence="10" id="KW-1208">Phospholipid metabolism</keyword>
<feature type="transmembrane region" description="Helical" evidence="13">
    <location>
        <begin position="172"/>
        <end position="196"/>
    </location>
</feature>
<reference evidence="14" key="1">
    <citation type="submission" date="2021-04" db="EMBL/GenBank/DDBJ databases">
        <title>Genomic features of Candidatus Phytoplasma meliae isolate ChTYXIII (1SrXIII-G).</title>
        <authorList>
            <person name="Fernandez F.D."/>
            <person name="Conci L.R."/>
        </authorList>
    </citation>
    <scope>NUCLEOTIDE SEQUENCE [LARGE SCALE GENOMIC DNA]</scope>
    <source>
        <strain evidence="14">ChTYXIII-Mo</strain>
    </source>
</reference>
<protein>
    <recommendedName>
        <fullName evidence="11">CDP-diacylglycerol--glycerol-3-phosphate 3-phosphatidyltransferase</fullName>
        <ecNumber evidence="11">2.7.8.5</ecNumber>
    </recommendedName>
</protein>
<evidence type="ECO:0000256" key="5">
    <source>
        <dbReference type="ARBA" id="ARBA00022692"/>
    </source>
</evidence>
<dbReference type="InterPro" id="IPR004570">
    <property type="entry name" value="Phosphatidylglycerol_P_synth"/>
</dbReference>
<evidence type="ECO:0000256" key="4">
    <source>
        <dbReference type="ARBA" id="ARBA00022679"/>
    </source>
</evidence>
<evidence type="ECO:0000256" key="12">
    <source>
        <dbReference type="RuleBase" id="RU003750"/>
    </source>
</evidence>
<evidence type="ECO:0000256" key="2">
    <source>
        <dbReference type="ARBA" id="ARBA00010441"/>
    </source>
</evidence>
<keyword evidence="8 13" id="KW-0472">Membrane</keyword>
<evidence type="ECO:0000256" key="10">
    <source>
        <dbReference type="ARBA" id="ARBA00023264"/>
    </source>
</evidence>
<dbReference type="RefSeq" id="WP_203552342.1">
    <property type="nucleotide sequence ID" value="NZ_JACAOD020000010.1"/>
</dbReference>
<organism evidence="14 15">
    <name type="scientific">Candidatus Phytoplasma meliae</name>
    <dbReference type="NCBI Taxonomy" id="1848402"/>
    <lineage>
        <taxon>Bacteria</taxon>
        <taxon>Bacillati</taxon>
        <taxon>Mycoplasmatota</taxon>
        <taxon>Mollicutes</taxon>
        <taxon>Acholeplasmatales</taxon>
        <taxon>Acholeplasmataceae</taxon>
        <taxon>Candidatus Phytoplasma</taxon>
        <taxon>16SrXIII (Mexican periwinkle virescence group)</taxon>
    </lineage>
</organism>